<dbReference type="PANTHER" id="PTHR12341:SF41">
    <property type="entry name" value="5'-3' EXORIBONUCLEASE 2"/>
    <property type="match status" value="1"/>
</dbReference>
<keyword evidence="3" id="KW-0269">Exonuclease</keyword>
<dbReference type="VEuPathDB" id="TriTrypDB:LPMP_270920"/>
<dbReference type="GO" id="GO:0004534">
    <property type="term" value="F:5'-3' RNA exonuclease activity"/>
    <property type="evidence" value="ECO:0007669"/>
    <property type="project" value="TreeGrafter"/>
</dbReference>
<reference evidence="3 4" key="1">
    <citation type="journal article" date="2015" name="Sci. Rep.">
        <title>The genome of Leishmania panamensis: insights into genomics of the L. (Viannia) subgenus.</title>
        <authorList>
            <person name="Llanes A."/>
            <person name="Restrepo C.M."/>
            <person name="Vecchio G.D."/>
            <person name="Anguizola F.J."/>
            <person name="Lleonart R."/>
        </authorList>
    </citation>
    <scope>NUCLEOTIDE SEQUENCE [LARGE SCALE GENOMIC DNA]</scope>
    <source>
        <strain evidence="3 4">MHOM/PA/94/PSC-1</strain>
    </source>
</reference>
<sequence length="592" mass="65290">MGVKGLWRYVEHHNIQYAYPSKNARADCYAVNPRHLLIDMNAVLHIAYNPKVPTTAATLRAVAAKMDELLTRVRPHDTLVLVYDGVAPIAKLKTQKERRHSLSIHPPRSATAPTTSKCSGSNSIRVSPWYTCDPVLDEVPLHREEILCGAEFVLACEEYITTYLQRRKAQYSWEKLMVSGCRESGEGEVKMSALLRRLWAATVADGSYDPDDTVSIVGNDSDLILVAMVAVPYAHYSLIDPFDLSLTSLWELMNHWSKAVPNPPLPAELLPSYRIDFVFLMLLSGDDYYDGIGSGSVALWQRYRHLRANEGYFRRSLIFGRHLEVDVELLRAVFARSGSMAAQLSRVSRNKRKTAKALLRGDRSGGGGGRAKEGAELLAAALWSLRSYVFGYCTDYGFVPHQEGPPSVGSLRAAVQVRGLSRKIGSVAAEGDANGETTDAGKVKEVLRPAKPIFSPLEQCVAVLGIRGRFSLELSRAIRASTEDDGHRLTTSTSIGLLTETVKNIIASVDTAQLTEAERRLSNCCRAGAEDDNEDVSAFMRLAALRPRKTAPAATQEEKQPNRAEEVQPTETEGSDGEDSDDKDETLALKRQ</sequence>
<dbReference type="VEuPathDB" id="TriTrypDB:LPAL13_270016400"/>
<name>A0A088SCN9_LEIPA</name>
<feature type="domain" description="Xrn1 N-terminal" evidence="2">
    <location>
        <begin position="1"/>
        <end position="230"/>
    </location>
</feature>
<dbReference type="GO" id="GO:0000956">
    <property type="term" value="P:nuclear-transcribed mRNA catabolic process"/>
    <property type="evidence" value="ECO:0007669"/>
    <property type="project" value="TreeGrafter"/>
</dbReference>
<feature type="compositionally biased region" description="Acidic residues" evidence="1">
    <location>
        <begin position="573"/>
        <end position="584"/>
    </location>
</feature>
<dbReference type="RefSeq" id="XP_010700183.1">
    <property type="nucleotide sequence ID" value="XM_010701881.1"/>
</dbReference>
<evidence type="ECO:0000313" key="3">
    <source>
        <dbReference type="EMBL" id="AIN99476.1"/>
    </source>
</evidence>
<dbReference type="eggNOG" id="KOG2044">
    <property type="taxonomic scope" value="Eukaryota"/>
</dbReference>
<evidence type="ECO:0000259" key="2">
    <source>
        <dbReference type="Pfam" id="PF03159"/>
    </source>
</evidence>
<dbReference type="AlphaFoldDB" id="A0A088SCN9"/>
<proteinExistence type="predicted"/>
<keyword evidence="3" id="KW-0378">Hydrolase</keyword>
<dbReference type="GO" id="GO:0005634">
    <property type="term" value="C:nucleus"/>
    <property type="evidence" value="ECO:0007669"/>
    <property type="project" value="TreeGrafter"/>
</dbReference>
<dbReference type="InterPro" id="IPR027073">
    <property type="entry name" value="5_3_exoribonuclease"/>
</dbReference>
<protein>
    <submittedName>
        <fullName evidence="3">RNA exonuclease, putative</fullName>
    </submittedName>
</protein>
<dbReference type="PANTHER" id="PTHR12341">
    <property type="entry name" value="5'-&gt;3' EXORIBONUCLEASE"/>
    <property type="match status" value="1"/>
</dbReference>
<dbReference type="OrthoDB" id="372487at2759"/>
<organism evidence="3 4">
    <name type="scientific">Leishmania panamensis</name>
    <dbReference type="NCBI Taxonomy" id="5679"/>
    <lineage>
        <taxon>Eukaryota</taxon>
        <taxon>Discoba</taxon>
        <taxon>Euglenozoa</taxon>
        <taxon>Kinetoplastea</taxon>
        <taxon>Metakinetoplastina</taxon>
        <taxon>Trypanosomatida</taxon>
        <taxon>Trypanosomatidae</taxon>
        <taxon>Leishmaniinae</taxon>
        <taxon>Leishmania</taxon>
        <taxon>Leishmania guyanensis species complex</taxon>
    </lineage>
</organism>
<dbReference type="Pfam" id="PF03159">
    <property type="entry name" value="XRN_N"/>
    <property type="match status" value="1"/>
</dbReference>
<dbReference type="KEGG" id="lpan:LPMP_270920"/>
<feature type="region of interest" description="Disordered" evidence="1">
    <location>
        <begin position="97"/>
        <end position="122"/>
    </location>
</feature>
<dbReference type="InterPro" id="IPR004859">
    <property type="entry name" value="Xrn1_N"/>
</dbReference>
<feature type="compositionally biased region" description="Basic and acidic residues" evidence="1">
    <location>
        <begin position="556"/>
        <end position="566"/>
    </location>
</feature>
<accession>A0A088SCN9</accession>
<keyword evidence="4" id="KW-1185">Reference proteome</keyword>
<dbReference type="GeneID" id="22576270"/>
<dbReference type="Gene3D" id="3.40.50.12390">
    <property type="match status" value="1"/>
</dbReference>
<dbReference type="Proteomes" id="UP000063063">
    <property type="component" value="Chromosome 27"/>
</dbReference>
<evidence type="ECO:0000313" key="4">
    <source>
        <dbReference type="Proteomes" id="UP000063063"/>
    </source>
</evidence>
<dbReference type="EMBL" id="CP009396">
    <property type="protein sequence ID" value="AIN99476.1"/>
    <property type="molecule type" value="Genomic_DNA"/>
</dbReference>
<feature type="region of interest" description="Disordered" evidence="1">
    <location>
        <begin position="546"/>
        <end position="592"/>
    </location>
</feature>
<feature type="compositionally biased region" description="Polar residues" evidence="1">
    <location>
        <begin position="111"/>
        <end position="122"/>
    </location>
</feature>
<gene>
    <name evidence="3" type="ORF">LPMP_270920</name>
</gene>
<dbReference type="GO" id="GO:0003723">
    <property type="term" value="F:RNA binding"/>
    <property type="evidence" value="ECO:0007669"/>
    <property type="project" value="TreeGrafter"/>
</dbReference>
<keyword evidence="3" id="KW-0540">Nuclease</keyword>
<evidence type="ECO:0000256" key="1">
    <source>
        <dbReference type="SAM" id="MobiDB-lite"/>
    </source>
</evidence>